<dbReference type="InterPro" id="IPR009057">
    <property type="entry name" value="Homeodomain-like_sf"/>
</dbReference>
<evidence type="ECO:0000313" key="9">
    <source>
        <dbReference type="Proteomes" id="UP000431913"/>
    </source>
</evidence>
<evidence type="ECO:0000259" key="5">
    <source>
        <dbReference type="PROSITE" id="PS01124"/>
    </source>
</evidence>
<dbReference type="Gene3D" id="1.10.10.60">
    <property type="entry name" value="Homeodomain-like"/>
    <property type="match status" value="1"/>
</dbReference>
<keyword evidence="8" id="KW-1185">Reference proteome</keyword>
<dbReference type="EMBL" id="VUNJ01000005">
    <property type="protein sequence ID" value="MST91474.1"/>
    <property type="molecule type" value="Genomic_DNA"/>
</dbReference>
<sequence length="771" mass="84907">MPTEKAAPHRAKKEKSRVYSFFLLSYTLILLVSLSSCLFFGAEVAQQLRREEALNKQALLTSLKNDVEENLRYVEELGNSLVFNSRLQFLVKHPSVSSVHDAMDQMAGMAVSRDFLLDYFLYVRSTDEVVTSTVRMSADKFFDIIYEFTDLTAQALREGTLAEYHFQDYLPAGGLRQYDSDTVIRVIPYVQSIPISSSAPPPGQVMLLLDSDKFFAHALSLQSATGGSVYVLDETGAAVYQTPDAPGLPAGVLNSAEALVTADHISYTRYVSEETGWTYFITSPANLYFTDNLSTIGFLGGVFAVYLLLGLFLVRRIARRSYRPVKDINDLILQSAPGGAGDDEFAVIKSTLLNQMRSGTELQRIIEAQRPAVVRDLLLQLLLGQTLDWDGARSQLEALGVRFGGDAYIAVLAEADLDSAFFLDSNIPLENNLSVARLVLQNVGCELFGANAACQYLDLGRAQGVFLLSPPSGENDAAALAAASRQGDALARFCAQQFELDIFVGVSAMEQGLEQLPLCYDEARKALEYSRLQAGGGTEPVLFTALDVTHSDYYYPLEAEQQLLQYVRAGDAAKAQEVLGRIFTANFETKRVSAAAARSLLYQLAATLQRLANSDALAQGGGADFDEQLVEQVVNSSSIDYARRRLSEHIARLAAAHENRAQSKTEKLVERIAAYIDNCAESEFPDLTVLSEAFGVTPQYISNVFKKYRDENVKDYIARRKLAQAKALLTGTDLPVREVAARLGYAGEIGIIRLFRKYEGTTPGDYRAQHK</sequence>
<feature type="domain" description="HTH araC/xylS-type" evidence="5">
    <location>
        <begin position="670"/>
        <end position="769"/>
    </location>
</feature>
<dbReference type="GO" id="GO:0043565">
    <property type="term" value="F:sequence-specific DNA binding"/>
    <property type="evidence" value="ECO:0007669"/>
    <property type="project" value="InterPro"/>
</dbReference>
<dbReference type="SMART" id="SM00342">
    <property type="entry name" value="HTH_ARAC"/>
    <property type="match status" value="1"/>
</dbReference>
<evidence type="ECO:0000256" key="1">
    <source>
        <dbReference type="ARBA" id="ARBA00023015"/>
    </source>
</evidence>
<reference evidence="6" key="1">
    <citation type="submission" date="2015-02" db="EMBL/GenBank/DDBJ databases">
        <title>A novel member of the family Ruminococcaceae isolated from human feces.</title>
        <authorList>
            <person name="Shkoporov A.N."/>
            <person name="Chaplin A.V."/>
            <person name="Motuzova O.V."/>
            <person name="Kafarskaia L.I."/>
            <person name="Khokhlova E.V."/>
            <person name="Efimov B.A."/>
        </authorList>
    </citation>
    <scope>NUCLEOTIDE SEQUENCE [LARGE SCALE GENOMIC DNA]</scope>
    <source>
        <strain evidence="6">585-1</strain>
    </source>
</reference>
<keyword evidence="4" id="KW-0812">Transmembrane</keyword>
<comment type="caution">
    <text evidence="6">The sequence shown here is derived from an EMBL/GenBank/DDBJ whole genome shotgun (WGS) entry which is preliminary data.</text>
</comment>
<dbReference type="GeneID" id="42857103"/>
<dbReference type="PANTHER" id="PTHR43280">
    <property type="entry name" value="ARAC-FAMILY TRANSCRIPTIONAL REGULATOR"/>
    <property type="match status" value="1"/>
</dbReference>
<reference evidence="7 9" key="2">
    <citation type="submission" date="2019-08" db="EMBL/GenBank/DDBJ databases">
        <title>In-depth cultivation of the pig gut microbiome towards novel bacterial diversity and tailored functional studies.</title>
        <authorList>
            <person name="Wylensek D."/>
            <person name="Hitch T.C.A."/>
            <person name="Clavel T."/>
        </authorList>
    </citation>
    <scope>NUCLEOTIDE SEQUENCE [LARGE SCALE GENOMIC DNA]</scope>
    <source>
        <strain evidence="7 9">WCA3-601-WT-6J</strain>
    </source>
</reference>
<keyword evidence="4" id="KW-1133">Transmembrane helix</keyword>
<dbReference type="PANTHER" id="PTHR43280:SF2">
    <property type="entry name" value="HTH-TYPE TRANSCRIPTIONAL REGULATOR EXSA"/>
    <property type="match status" value="1"/>
</dbReference>
<protein>
    <submittedName>
        <fullName evidence="7">AraC family transcriptional regulator</fullName>
    </submittedName>
</protein>
<evidence type="ECO:0000313" key="6">
    <source>
        <dbReference type="EMBL" id="KJF39723.1"/>
    </source>
</evidence>
<dbReference type="Pfam" id="PF17853">
    <property type="entry name" value="GGDEF_2"/>
    <property type="match status" value="1"/>
</dbReference>
<feature type="transmembrane region" description="Helical" evidence="4">
    <location>
        <begin position="21"/>
        <end position="42"/>
    </location>
</feature>
<keyword evidence="2" id="KW-0238">DNA-binding</keyword>
<organism evidence="6 8">
    <name type="scientific">Ruthenibacterium lactatiformans</name>
    <dbReference type="NCBI Taxonomy" id="1550024"/>
    <lineage>
        <taxon>Bacteria</taxon>
        <taxon>Bacillati</taxon>
        <taxon>Bacillota</taxon>
        <taxon>Clostridia</taxon>
        <taxon>Eubacteriales</taxon>
        <taxon>Oscillospiraceae</taxon>
        <taxon>Ruthenibacterium</taxon>
    </lineage>
</organism>
<dbReference type="RefSeq" id="WP_050005534.1">
    <property type="nucleotide sequence ID" value="NZ_CAOJUJ010000012.1"/>
</dbReference>
<evidence type="ECO:0000313" key="8">
    <source>
        <dbReference type="Proteomes" id="UP000032483"/>
    </source>
</evidence>
<evidence type="ECO:0000256" key="2">
    <source>
        <dbReference type="ARBA" id="ARBA00023125"/>
    </source>
</evidence>
<dbReference type="InterPro" id="IPR041522">
    <property type="entry name" value="CdaR_GGDEF"/>
</dbReference>
<dbReference type="Proteomes" id="UP000431913">
    <property type="component" value="Unassembled WGS sequence"/>
</dbReference>
<proteinExistence type="predicted"/>
<gene>
    <name evidence="7" type="ORF">FYJ76_05895</name>
    <name evidence="6" type="ORF">TQ39_10970</name>
</gene>
<feature type="transmembrane region" description="Helical" evidence="4">
    <location>
        <begin position="293"/>
        <end position="314"/>
    </location>
</feature>
<accession>A0A0D8J1T5</accession>
<keyword evidence="3" id="KW-0804">Transcription</keyword>
<dbReference type="GO" id="GO:0003700">
    <property type="term" value="F:DNA-binding transcription factor activity"/>
    <property type="evidence" value="ECO:0007669"/>
    <property type="project" value="InterPro"/>
</dbReference>
<evidence type="ECO:0000256" key="3">
    <source>
        <dbReference type="ARBA" id="ARBA00023163"/>
    </source>
</evidence>
<keyword evidence="4" id="KW-0472">Membrane</keyword>
<dbReference type="AlphaFoldDB" id="A0A0D8J1T5"/>
<dbReference type="SUPFAM" id="SSF46689">
    <property type="entry name" value="Homeodomain-like"/>
    <property type="match status" value="1"/>
</dbReference>
<dbReference type="InterPro" id="IPR018060">
    <property type="entry name" value="HTH_AraC"/>
</dbReference>
<keyword evidence="1" id="KW-0805">Transcription regulation</keyword>
<dbReference type="EMBL" id="JXXK01000014">
    <property type="protein sequence ID" value="KJF39723.1"/>
    <property type="molecule type" value="Genomic_DNA"/>
</dbReference>
<name>A0A0D8J1T5_9FIRM</name>
<dbReference type="Proteomes" id="UP000032483">
    <property type="component" value="Unassembled WGS sequence"/>
</dbReference>
<dbReference type="Pfam" id="PF12833">
    <property type="entry name" value="HTH_18"/>
    <property type="match status" value="1"/>
</dbReference>
<evidence type="ECO:0000256" key="4">
    <source>
        <dbReference type="SAM" id="Phobius"/>
    </source>
</evidence>
<dbReference type="PROSITE" id="PS01124">
    <property type="entry name" value="HTH_ARAC_FAMILY_2"/>
    <property type="match status" value="1"/>
</dbReference>
<evidence type="ECO:0000313" key="7">
    <source>
        <dbReference type="EMBL" id="MST91474.1"/>
    </source>
</evidence>